<evidence type="ECO:0000313" key="3">
    <source>
        <dbReference type="EMBL" id="MDQ7250900.1"/>
    </source>
</evidence>
<feature type="domain" description="Amine oxidase" evidence="2">
    <location>
        <begin position="11"/>
        <end position="422"/>
    </location>
</feature>
<evidence type="ECO:0000256" key="1">
    <source>
        <dbReference type="ARBA" id="ARBA00005995"/>
    </source>
</evidence>
<comment type="similarity">
    <text evidence="1">Belongs to the flavin monoamine oxidase family.</text>
</comment>
<comment type="caution">
    <text evidence="3">The sequence shown here is derived from an EMBL/GenBank/DDBJ whole genome shotgun (WGS) entry which is preliminary data.</text>
</comment>
<dbReference type="InterPro" id="IPR050703">
    <property type="entry name" value="Flavin_MAO"/>
</dbReference>
<dbReference type="InterPro" id="IPR002937">
    <property type="entry name" value="Amino_oxidase"/>
</dbReference>
<evidence type="ECO:0000259" key="2">
    <source>
        <dbReference type="Pfam" id="PF01593"/>
    </source>
</evidence>
<dbReference type="Gene3D" id="3.90.660.10">
    <property type="match status" value="1"/>
</dbReference>
<dbReference type="Gene3D" id="3.50.50.60">
    <property type="entry name" value="FAD/NAD(P)-binding domain"/>
    <property type="match status" value="1"/>
</dbReference>
<sequence length="435" mass="46229">MPDVIIIGAGLAGATAALELAKNKLEVVILEGGDRLGGRGYARPFAGSATELDFGGAWITPWQHRIRKLCRAHDIELRPRAPITERRWFRDGALYRDGPTASADRAAHERVIARIAADAMLLKKGETRDEQGRDLAGISFADYLDRIAAPRPTRDLLSAWWTVSGNGDKQRVPASELLSSSAYSDGLTEGMADVWAETLVGGVSALVARMIDTSNAHFGTEWIARSVVTTDRSVTVTAEDGATVTARAAILATGLNPLRNIRFDPPLPREKAEAIRTGHLGRAVKVWAKVKGVPVGVLVTGGGSGIEWMFAERATEDGATLLVGFGVAGDDWSPDLPGDIRSALSRFFPEAELVAWDWHDWNADPLALGTWVAAPADAPQAVAASTWTRHGPLAFASSDFAPDQAGWFEGAIASGEAAAAEIAAYLAAHGTPSQA</sequence>
<dbReference type="GO" id="GO:0016491">
    <property type="term" value="F:oxidoreductase activity"/>
    <property type="evidence" value="ECO:0007669"/>
    <property type="project" value="UniProtKB-KW"/>
</dbReference>
<name>A0ABU0YT54_9PROT</name>
<gene>
    <name evidence="3" type="ORF">Q8A70_24650</name>
</gene>
<dbReference type="PANTHER" id="PTHR43563:SF1">
    <property type="entry name" value="AMINE OXIDASE [FLAVIN-CONTAINING] B"/>
    <property type="match status" value="1"/>
</dbReference>
<keyword evidence="4" id="KW-1185">Reference proteome</keyword>
<accession>A0ABU0YT54</accession>
<reference evidence="4" key="1">
    <citation type="submission" date="2023-08" db="EMBL/GenBank/DDBJ databases">
        <title>Rhodospirillaceae gen. nov., a novel taxon isolated from the Yangtze River Yuezi River estuary sludge.</title>
        <authorList>
            <person name="Ruan L."/>
        </authorList>
    </citation>
    <scope>NUCLEOTIDE SEQUENCE [LARGE SCALE GENOMIC DNA]</scope>
    <source>
        <strain evidence="4">R-7</strain>
    </source>
</reference>
<dbReference type="EMBL" id="JAUYVI010000008">
    <property type="protein sequence ID" value="MDQ7250900.1"/>
    <property type="molecule type" value="Genomic_DNA"/>
</dbReference>
<proteinExistence type="inferred from homology"/>
<dbReference type="PANTHER" id="PTHR43563">
    <property type="entry name" value="AMINE OXIDASE"/>
    <property type="match status" value="1"/>
</dbReference>
<dbReference type="EC" id="1.-.-.-" evidence="3"/>
<evidence type="ECO:0000313" key="4">
    <source>
        <dbReference type="Proteomes" id="UP001230156"/>
    </source>
</evidence>
<dbReference type="InterPro" id="IPR036188">
    <property type="entry name" value="FAD/NAD-bd_sf"/>
</dbReference>
<dbReference type="Gene3D" id="1.10.405.10">
    <property type="entry name" value="Guanine Nucleotide Dissociation Inhibitor, domain 1"/>
    <property type="match status" value="1"/>
</dbReference>
<organism evidence="3 4">
    <name type="scientific">Dongia sedimenti</name>
    <dbReference type="NCBI Taxonomy" id="3064282"/>
    <lineage>
        <taxon>Bacteria</taxon>
        <taxon>Pseudomonadati</taxon>
        <taxon>Pseudomonadota</taxon>
        <taxon>Alphaproteobacteria</taxon>
        <taxon>Rhodospirillales</taxon>
        <taxon>Dongiaceae</taxon>
        <taxon>Dongia</taxon>
    </lineage>
</organism>
<dbReference type="SUPFAM" id="SSF51905">
    <property type="entry name" value="FAD/NAD(P)-binding domain"/>
    <property type="match status" value="1"/>
</dbReference>
<dbReference type="RefSeq" id="WP_379960943.1">
    <property type="nucleotide sequence ID" value="NZ_JAUYVI010000008.1"/>
</dbReference>
<keyword evidence="3" id="KW-0560">Oxidoreductase</keyword>
<protein>
    <submittedName>
        <fullName evidence="3">NAD(P)/FAD-dependent oxidoreductase</fullName>
        <ecNumber evidence="3">1.-.-.-</ecNumber>
    </submittedName>
</protein>
<dbReference type="Proteomes" id="UP001230156">
    <property type="component" value="Unassembled WGS sequence"/>
</dbReference>
<dbReference type="Pfam" id="PF01593">
    <property type="entry name" value="Amino_oxidase"/>
    <property type="match status" value="1"/>
</dbReference>